<dbReference type="GO" id="GO:0016747">
    <property type="term" value="F:acyltransferase activity, transferring groups other than amino-acyl groups"/>
    <property type="evidence" value="ECO:0007669"/>
    <property type="project" value="InterPro"/>
</dbReference>
<dbReference type="PROSITE" id="PS51186">
    <property type="entry name" value="GNAT"/>
    <property type="match status" value="1"/>
</dbReference>
<dbReference type="EMBL" id="NFKK01000005">
    <property type="protein sequence ID" value="OUP53244.1"/>
    <property type="molecule type" value="Genomic_DNA"/>
</dbReference>
<proteinExistence type="predicted"/>
<keyword evidence="2" id="KW-0012">Acyltransferase</keyword>
<accession>A0A1Y4L947</accession>
<dbReference type="InterPro" id="IPR016181">
    <property type="entry name" value="Acyl_CoA_acyltransferase"/>
</dbReference>
<protein>
    <recommendedName>
        <fullName evidence="3">N-acetyltransferase domain-containing protein</fullName>
    </recommendedName>
</protein>
<reference evidence="5" key="1">
    <citation type="submission" date="2017-04" db="EMBL/GenBank/DDBJ databases">
        <title>Function of individual gut microbiota members based on whole genome sequencing of pure cultures obtained from chicken caecum.</title>
        <authorList>
            <person name="Medvecky M."/>
            <person name="Cejkova D."/>
            <person name="Polansky O."/>
            <person name="Karasova D."/>
            <person name="Kubasova T."/>
            <person name="Cizek A."/>
            <person name="Rychlik I."/>
        </authorList>
    </citation>
    <scope>NUCLEOTIDE SEQUENCE [LARGE SCALE GENOMIC DNA]</scope>
    <source>
        <strain evidence="5">An180</strain>
    </source>
</reference>
<sequence length="167" mass="18417">MDIPLDAVHELLSAPPADFSVTTPDQRTPALIDALTAVWRASVTATHTFLTAREIDQIAQYVPDALRNVPVLIAVQGTNGQPIGFAGVSGDKLEMLFLHPDHLGQGLGTRLLNFVCEVYGVREVCVNEQNPKTRAFYTHAGFVVYRRSPLDEMGQPFPLLYLKKDTE</sequence>
<dbReference type="AlphaFoldDB" id="A0A1Y4L947"/>
<dbReference type="PANTHER" id="PTHR43800:SF1">
    <property type="entry name" value="PEPTIDYL-LYSINE N-ACETYLTRANSFERASE YJAB"/>
    <property type="match status" value="1"/>
</dbReference>
<dbReference type="SUPFAM" id="SSF55729">
    <property type="entry name" value="Acyl-CoA N-acyltransferases (Nat)"/>
    <property type="match status" value="1"/>
</dbReference>
<name>A0A1Y4L947_9FIRM</name>
<dbReference type="Pfam" id="PF13508">
    <property type="entry name" value="Acetyltransf_7"/>
    <property type="match status" value="1"/>
</dbReference>
<dbReference type="Gene3D" id="3.40.630.30">
    <property type="match status" value="1"/>
</dbReference>
<evidence type="ECO:0000256" key="2">
    <source>
        <dbReference type="ARBA" id="ARBA00023315"/>
    </source>
</evidence>
<dbReference type="Proteomes" id="UP000195897">
    <property type="component" value="Unassembled WGS sequence"/>
</dbReference>
<organism evidence="4 5">
    <name type="scientific">Butyricicoccus pullicaecorum</name>
    <dbReference type="NCBI Taxonomy" id="501571"/>
    <lineage>
        <taxon>Bacteria</taxon>
        <taxon>Bacillati</taxon>
        <taxon>Bacillota</taxon>
        <taxon>Clostridia</taxon>
        <taxon>Eubacteriales</taxon>
        <taxon>Butyricicoccaceae</taxon>
        <taxon>Butyricicoccus</taxon>
    </lineage>
</organism>
<evidence type="ECO:0000313" key="4">
    <source>
        <dbReference type="EMBL" id="OUP53244.1"/>
    </source>
</evidence>
<evidence type="ECO:0000259" key="3">
    <source>
        <dbReference type="PROSITE" id="PS51186"/>
    </source>
</evidence>
<keyword evidence="1" id="KW-0808">Transferase</keyword>
<gene>
    <name evidence="4" type="ORF">B5F17_06350</name>
</gene>
<evidence type="ECO:0000256" key="1">
    <source>
        <dbReference type="ARBA" id="ARBA00022679"/>
    </source>
</evidence>
<comment type="caution">
    <text evidence="4">The sequence shown here is derived from an EMBL/GenBank/DDBJ whole genome shotgun (WGS) entry which is preliminary data.</text>
</comment>
<dbReference type="InterPro" id="IPR000182">
    <property type="entry name" value="GNAT_dom"/>
</dbReference>
<dbReference type="CDD" id="cd04301">
    <property type="entry name" value="NAT_SF"/>
    <property type="match status" value="1"/>
</dbReference>
<dbReference type="PANTHER" id="PTHR43800">
    <property type="entry name" value="PEPTIDYL-LYSINE N-ACETYLTRANSFERASE YJAB"/>
    <property type="match status" value="1"/>
</dbReference>
<feature type="domain" description="N-acetyltransferase" evidence="3">
    <location>
        <begin position="22"/>
        <end position="158"/>
    </location>
</feature>
<evidence type="ECO:0000313" key="5">
    <source>
        <dbReference type="Proteomes" id="UP000195897"/>
    </source>
</evidence>